<dbReference type="Gene3D" id="3.40.50.150">
    <property type="entry name" value="Vaccinia Virus protein VP39"/>
    <property type="match status" value="1"/>
</dbReference>
<comment type="catalytic activity">
    <reaction evidence="5 8">
        <text>a 2'-deoxycytidine in DNA + S-adenosyl-L-methionine = a 5-methyl-2'-deoxycytidine in DNA + S-adenosyl-L-homocysteine + H(+)</text>
        <dbReference type="Rhea" id="RHEA:13681"/>
        <dbReference type="Rhea" id="RHEA-COMP:11369"/>
        <dbReference type="Rhea" id="RHEA-COMP:11370"/>
        <dbReference type="ChEBI" id="CHEBI:15378"/>
        <dbReference type="ChEBI" id="CHEBI:57856"/>
        <dbReference type="ChEBI" id="CHEBI:59789"/>
        <dbReference type="ChEBI" id="CHEBI:85452"/>
        <dbReference type="ChEBI" id="CHEBI:85454"/>
        <dbReference type="EC" id="2.1.1.37"/>
    </reaction>
</comment>
<evidence type="ECO:0000256" key="1">
    <source>
        <dbReference type="ARBA" id="ARBA00022603"/>
    </source>
</evidence>
<keyword evidence="4" id="KW-0680">Restriction system</keyword>
<dbReference type="EMBL" id="PIPT01000004">
    <property type="protein sequence ID" value="RUO48268.1"/>
    <property type="molecule type" value="Genomic_DNA"/>
</dbReference>
<evidence type="ECO:0000256" key="3">
    <source>
        <dbReference type="ARBA" id="ARBA00022691"/>
    </source>
</evidence>
<keyword evidence="1 6" id="KW-0489">Methyltransferase</keyword>
<gene>
    <name evidence="9" type="ORF">CWE21_06900</name>
</gene>
<name>A0A432XHR7_9GAMM</name>
<dbReference type="PANTHER" id="PTHR10629">
    <property type="entry name" value="CYTOSINE-SPECIFIC METHYLTRANSFERASE"/>
    <property type="match status" value="1"/>
</dbReference>
<dbReference type="InterPro" id="IPR050390">
    <property type="entry name" value="C5-Methyltransferase"/>
</dbReference>
<dbReference type="GO" id="GO:0003886">
    <property type="term" value="F:DNA (cytosine-5-)-methyltransferase activity"/>
    <property type="evidence" value="ECO:0007669"/>
    <property type="project" value="UniProtKB-EC"/>
</dbReference>
<dbReference type="GO" id="GO:0032259">
    <property type="term" value="P:methylation"/>
    <property type="evidence" value="ECO:0007669"/>
    <property type="project" value="UniProtKB-KW"/>
</dbReference>
<dbReference type="AlphaFoldDB" id="A0A432XHR7"/>
<reference evidence="10" key="1">
    <citation type="journal article" date="2018" name="Front. Microbiol.">
        <title>Genome-Based Analysis Reveals the Taxonomy and Diversity of the Family Idiomarinaceae.</title>
        <authorList>
            <person name="Liu Y."/>
            <person name="Lai Q."/>
            <person name="Shao Z."/>
        </authorList>
    </citation>
    <scope>NUCLEOTIDE SEQUENCE [LARGE SCALE GENOMIC DNA]</scope>
    <source>
        <strain evidence="10">SW15</strain>
    </source>
</reference>
<organism evidence="9 10">
    <name type="scientific">Pseudidiomarina aquimaris</name>
    <dbReference type="NCBI Taxonomy" id="641841"/>
    <lineage>
        <taxon>Bacteria</taxon>
        <taxon>Pseudomonadati</taxon>
        <taxon>Pseudomonadota</taxon>
        <taxon>Gammaproteobacteria</taxon>
        <taxon>Alteromonadales</taxon>
        <taxon>Idiomarinaceae</taxon>
        <taxon>Pseudidiomarina</taxon>
    </lineage>
</organism>
<dbReference type="NCBIfam" id="TIGR00675">
    <property type="entry name" value="dcm"/>
    <property type="match status" value="1"/>
</dbReference>
<dbReference type="Gene3D" id="3.90.120.10">
    <property type="entry name" value="DNA Methylase, subunit A, domain 2"/>
    <property type="match status" value="1"/>
</dbReference>
<evidence type="ECO:0000256" key="7">
    <source>
        <dbReference type="RuleBase" id="RU000416"/>
    </source>
</evidence>
<evidence type="ECO:0000256" key="6">
    <source>
        <dbReference type="PROSITE-ProRule" id="PRU01016"/>
    </source>
</evidence>
<keyword evidence="2 6" id="KW-0808">Transferase</keyword>
<dbReference type="GO" id="GO:0044027">
    <property type="term" value="P:negative regulation of gene expression via chromosomal CpG island methylation"/>
    <property type="evidence" value="ECO:0007669"/>
    <property type="project" value="TreeGrafter"/>
</dbReference>
<dbReference type="GO" id="GO:0003677">
    <property type="term" value="F:DNA binding"/>
    <property type="evidence" value="ECO:0007669"/>
    <property type="project" value="TreeGrafter"/>
</dbReference>
<evidence type="ECO:0000256" key="8">
    <source>
        <dbReference type="RuleBase" id="RU000417"/>
    </source>
</evidence>
<comment type="similarity">
    <text evidence="6 7">Belongs to the class I-like SAM-binding methyltransferase superfamily. C5-methyltransferase family.</text>
</comment>
<protein>
    <recommendedName>
        <fullName evidence="8">Cytosine-specific methyltransferase</fullName>
        <ecNumber evidence="8">2.1.1.37</ecNumber>
    </recommendedName>
</protein>
<dbReference type="RefSeq" id="WP_126833721.1">
    <property type="nucleotide sequence ID" value="NZ_PIPT01000004.1"/>
</dbReference>
<comment type="caution">
    <text evidence="9">The sequence shown here is derived from an EMBL/GenBank/DDBJ whole genome shotgun (WGS) entry which is preliminary data.</text>
</comment>
<proteinExistence type="inferred from homology"/>
<evidence type="ECO:0000256" key="2">
    <source>
        <dbReference type="ARBA" id="ARBA00022679"/>
    </source>
</evidence>
<keyword evidence="10" id="KW-1185">Reference proteome</keyword>
<dbReference type="InterPro" id="IPR029063">
    <property type="entry name" value="SAM-dependent_MTases_sf"/>
</dbReference>
<sequence length="530" mass="60597">MNYIELFAGCGGLSLGLERAGFELLFANELSPMAGESYAYNILHEDLSRLAQGDLTPSKTLWLNSAYPDLKRRLRENPFEFPPLVAQGYSDLKGASNTISGKLVIGSIVELNKLLEQEPSFLKSIRNSNNGEGVDLISGGPPCQSFSMAGLRRKDCDKNTLPWEFAKFVAKVRPKMAMLENVTGILRAFRDVDGNKYYAWFEVAKAFAQIGYIPLCLHINARFAGVPQNRPRFILMAFREDFFKKWMGKNESQTHTLLFKSSINFFEKLNIIGIEPQYGDLKYFDSSKPQDRELMNASFLYQLQSINEVTVRDAIDDLKENHPSLQSEYVSYLNNLFNMPSGEKLFNHEKRSNSPTVQRRFRIYQILQQLNESKVTRNVMDLLKGQCRSLSYDSWIHLRSFKFKLQSGELAHFGSKEELEQYLLCHPTKKQTQKALNPDQPAPAALSIPDDGCHYDERELRVFSVREMARIQSFPDGFVFRSKITTGGRMRRFEVPQYTQVGNAVPPLLAYRLGMVCSQVLNFDRQQITV</sequence>
<dbReference type="PRINTS" id="PR00105">
    <property type="entry name" value="C5METTRFRASE"/>
</dbReference>
<dbReference type="InterPro" id="IPR001525">
    <property type="entry name" value="C5_MeTfrase"/>
</dbReference>
<dbReference type="PANTHER" id="PTHR10629:SF52">
    <property type="entry name" value="DNA (CYTOSINE-5)-METHYLTRANSFERASE 1"/>
    <property type="match status" value="1"/>
</dbReference>
<evidence type="ECO:0000256" key="5">
    <source>
        <dbReference type="ARBA" id="ARBA00047422"/>
    </source>
</evidence>
<dbReference type="OrthoDB" id="9813719at2"/>
<accession>A0A432XHR7</accession>
<dbReference type="SUPFAM" id="SSF53335">
    <property type="entry name" value="S-adenosyl-L-methionine-dependent methyltransferases"/>
    <property type="match status" value="1"/>
</dbReference>
<dbReference type="Pfam" id="PF00145">
    <property type="entry name" value="DNA_methylase"/>
    <property type="match status" value="2"/>
</dbReference>
<dbReference type="GO" id="GO:0009307">
    <property type="term" value="P:DNA restriction-modification system"/>
    <property type="evidence" value="ECO:0007669"/>
    <property type="project" value="UniProtKB-KW"/>
</dbReference>
<keyword evidence="3 6" id="KW-0949">S-adenosyl-L-methionine</keyword>
<dbReference type="EC" id="2.1.1.37" evidence="8"/>
<evidence type="ECO:0000313" key="9">
    <source>
        <dbReference type="EMBL" id="RUO48268.1"/>
    </source>
</evidence>
<dbReference type="InterPro" id="IPR018117">
    <property type="entry name" value="C5_DNA_meth_AS"/>
</dbReference>
<dbReference type="Proteomes" id="UP000286678">
    <property type="component" value="Unassembled WGS sequence"/>
</dbReference>
<evidence type="ECO:0000313" key="10">
    <source>
        <dbReference type="Proteomes" id="UP000286678"/>
    </source>
</evidence>
<dbReference type="PROSITE" id="PS00094">
    <property type="entry name" value="C5_MTASE_1"/>
    <property type="match status" value="1"/>
</dbReference>
<feature type="active site" evidence="6">
    <location>
        <position position="143"/>
    </location>
</feature>
<evidence type="ECO:0000256" key="4">
    <source>
        <dbReference type="ARBA" id="ARBA00022747"/>
    </source>
</evidence>
<dbReference type="PROSITE" id="PS51679">
    <property type="entry name" value="SAM_MT_C5"/>
    <property type="match status" value="1"/>
</dbReference>